<keyword evidence="3" id="KW-0858">Xylan degradation</keyword>
<comment type="caution">
    <text evidence="9">The sequence shown here is derived from an EMBL/GenBank/DDBJ whole genome shotgun (WGS) entry which is preliminary data.</text>
</comment>
<evidence type="ECO:0000256" key="8">
    <source>
        <dbReference type="SAM" id="SignalP"/>
    </source>
</evidence>
<evidence type="ECO:0000313" key="9">
    <source>
        <dbReference type="EMBL" id="MBB5033456.1"/>
    </source>
</evidence>
<evidence type="ECO:0000256" key="2">
    <source>
        <dbReference type="ARBA" id="ARBA00022525"/>
    </source>
</evidence>
<proteinExistence type="predicted"/>
<accession>A0A7W8DL34</accession>
<feature type="signal peptide" evidence="8">
    <location>
        <begin position="1"/>
        <end position="21"/>
    </location>
</feature>
<keyword evidence="7" id="KW-0624">Polysaccharide degradation</keyword>
<dbReference type="PANTHER" id="PTHR38050">
    <property type="match status" value="1"/>
</dbReference>
<keyword evidence="10" id="KW-1185">Reference proteome</keyword>
<evidence type="ECO:0000313" key="10">
    <source>
        <dbReference type="Proteomes" id="UP000590740"/>
    </source>
</evidence>
<organism evidence="9 10">
    <name type="scientific">Prosthecobacter vanneervenii</name>
    <dbReference type="NCBI Taxonomy" id="48466"/>
    <lineage>
        <taxon>Bacteria</taxon>
        <taxon>Pseudomonadati</taxon>
        <taxon>Verrucomicrobiota</taxon>
        <taxon>Verrucomicrobiia</taxon>
        <taxon>Verrucomicrobiales</taxon>
        <taxon>Verrucomicrobiaceae</taxon>
        <taxon>Prosthecobacter</taxon>
    </lineage>
</organism>
<dbReference type="InterPro" id="IPR029058">
    <property type="entry name" value="AB_hydrolase_fold"/>
</dbReference>
<dbReference type="InterPro" id="IPR043595">
    <property type="entry name" value="FaeB/C/D"/>
</dbReference>
<dbReference type="SUPFAM" id="SSF53474">
    <property type="entry name" value="alpha/beta-Hydrolases"/>
    <property type="match status" value="1"/>
</dbReference>
<dbReference type="Gene3D" id="3.40.50.1820">
    <property type="entry name" value="alpha/beta hydrolase"/>
    <property type="match status" value="1"/>
</dbReference>
<sequence>MHRRHLFCLLILLLTIATGHAQLQLPPGITKLDITVGGLSRTGFIYAPTTARELPAPVVFVWHGHGGTALSAGRSFAMFKHMPEAISVYLQGLNTPGQLTDPEGKKSGWQHGAGAQDDRDLKLFDAVLAHLKEHYKVDAKRIFSTGHSNGGGFTYLLWQTRPDVLCAVAPSAASSIRLRDTPFKPKPCMHLAGTADPLVKYEWQQQAIAKVKEINQCEPEGKPWAPNCTLYPSKVSAPLITFILPGGTHKFPEEAPALIARFFKEQSAAVK</sequence>
<dbReference type="EMBL" id="JACHIG010000006">
    <property type="protein sequence ID" value="MBB5033456.1"/>
    <property type="molecule type" value="Genomic_DNA"/>
</dbReference>
<evidence type="ECO:0000256" key="1">
    <source>
        <dbReference type="ARBA" id="ARBA00004613"/>
    </source>
</evidence>
<dbReference type="PANTHER" id="PTHR38050:SF2">
    <property type="entry name" value="FERULOYL ESTERASE C-RELATED"/>
    <property type="match status" value="1"/>
</dbReference>
<dbReference type="AlphaFoldDB" id="A0A7W8DL34"/>
<protein>
    <submittedName>
        <fullName evidence="9">Polyhydroxybutyrate depolymerase</fullName>
    </submittedName>
</protein>
<evidence type="ECO:0000256" key="3">
    <source>
        <dbReference type="ARBA" id="ARBA00022651"/>
    </source>
</evidence>
<gene>
    <name evidence="9" type="ORF">HNQ65_003044</name>
</gene>
<evidence type="ECO:0000256" key="7">
    <source>
        <dbReference type="ARBA" id="ARBA00023326"/>
    </source>
</evidence>
<keyword evidence="2" id="KW-0964">Secreted</keyword>
<dbReference type="Proteomes" id="UP000590740">
    <property type="component" value="Unassembled WGS sequence"/>
</dbReference>
<keyword evidence="6" id="KW-0119">Carbohydrate metabolism</keyword>
<keyword evidence="5" id="KW-0378">Hydrolase</keyword>
<dbReference type="GO" id="GO:0005576">
    <property type="term" value="C:extracellular region"/>
    <property type="evidence" value="ECO:0007669"/>
    <property type="project" value="UniProtKB-SubCell"/>
</dbReference>
<dbReference type="GO" id="GO:0030600">
    <property type="term" value="F:feruloyl esterase activity"/>
    <property type="evidence" value="ECO:0007669"/>
    <property type="project" value="InterPro"/>
</dbReference>
<evidence type="ECO:0000256" key="5">
    <source>
        <dbReference type="ARBA" id="ARBA00022801"/>
    </source>
</evidence>
<reference evidence="9 10" key="1">
    <citation type="submission" date="2020-08" db="EMBL/GenBank/DDBJ databases">
        <title>Genomic Encyclopedia of Type Strains, Phase IV (KMG-IV): sequencing the most valuable type-strain genomes for metagenomic binning, comparative biology and taxonomic classification.</title>
        <authorList>
            <person name="Goeker M."/>
        </authorList>
    </citation>
    <scope>NUCLEOTIDE SEQUENCE [LARGE SCALE GENOMIC DNA]</scope>
    <source>
        <strain evidence="9 10">DSM 12252</strain>
    </source>
</reference>
<keyword evidence="4 8" id="KW-0732">Signal</keyword>
<dbReference type="RefSeq" id="WP_184340384.1">
    <property type="nucleotide sequence ID" value="NZ_JACHIG010000006.1"/>
</dbReference>
<evidence type="ECO:0000256" key="4">
    <source>
        <dbReference type="ARBA" id="ARBA00022729"/>
    </source>
</evidence>
<comment type="subcellular location">
    <subcellularLocation>
        <location evidence="1">Secreted</location>
    </subcellularLocation>
</comment>
<name>A0A7W8DL34_9BACT</name>
<feature type="chain" id="PRO_5031339238" evidence="8">
    <location>
        <begin position="22"/>
        <end position="271"/>
    </location>
</feature>
<evidence type="ECO:0000256" key="6">
    <source>
        <dbReference type="ARBA" id="ARBA00023277"/>
    </source>
</evidence>
<dbReference type="GO" id="GO:0045493">
    <property type="term" value="P:xylan catabolic process"/>
    <property type="evidence" value="ECO:0007669"/>
    <property type="project" value="UniProtKB-KW"/>
</dbReference>